<keyword evidence="3" id="KW-1185">Reference proteome</keyword>
<reference evidence="2 3" key="2">
    <citation type="submission" date="2024-07" db="EMBL/GenBank/DDBJ databases">
        <authorList>
            <person name="Akdeniz Z."/>
        </authorList>
    </citation>
    <scope>NUCLEOTIDE SEQUENCE [LARGE SCALE GENOMIC DNA]</scope>
</reference>
<evidence type="ECO:0000313" key="1">
    <source>
        <dbReference type="EMBL" id="CAI9965441.1"/>
    </source>
</evidence>
<dbReference type="Proteomes" id="UP001642409">
    <property type="component" value="Unassembled WGS sequence"/>
</dbReference>
<dbReference type="AlphaFoldDB" id="A0AA86UUT9"/>
<reference evidence="1" key="1">
    <citation type="submission" date="2023-06" db="EMBL/GenBank/DDBJ databases">
        <authorList>
            <person name="Kurt Z."/>
        </authorList>
    </citation>
    <scope>NUCLEOTIDE SEQUENCE</scope>
</reference>
<gene>
    <name evidence="2" type="ORF">HINF_LOCUS38785</name>
    <name evidence="1" type="ORF">HINF_LOCUS53086</name>
</gene>
<accession>A0AA86UUT9</accession>
<sequence length="136" mass="15570">MPLAIPILDSSSAKTMMPAQQKRYDNLIQNQIQVTNHSNVFQFIYRCTSEFLCHLHEQMLVVHNKIRVVYTITLLLLSSATMLQESISAMKYYQLLVDGMPLAIRMPAQHFELPSATDLAEPHQPEMRRGTINAIK</sequence>
<name>A0AA86UUT9_9EUKA</name>
<dbReference type="EMBL" id="CAXDID020000148">
    <property type="protein sequence ID" value="CAL6041132.1"/>
    <property type="molecule type" value="Genomic_DNA"/>
</dbReference>
<proteinExistence type="predicted"/>
<evidence type="ECO:0000313" key="2">
    <source>
        <dbReference type="EMBL" id="CAL6041132.1"/>
    </source>
</evidence>
<protein>
    <submittedName>
        <fullName evidence="2">Hypothetical_protein</fullName>
    </submittedName>
</protein>
<evidence type="ECO:0000313" key="3">
    <source>
        <dbReference type="Proteomes" id="UP001642409"/>
    </source>
</evidence>
<dbReference type="EMBL" id="CATOUU010000990">
    <property type="protein sequence ID" value="CAI9965441.1"/>
    <property type="molecule type" value="Genomic_DNA"/>
</dbReference>
<organism evidence="1">
    <name type="scientific">Hexamita inflata</name>
    <dbReference type="NCBI Taxonomy" id="28002"/>
    <lineage>
        <taxon>Eukaryota</taxon>
        <taxon>Metamonada</taxon>
        <taxon>Diplomonadida</taxon>
        <taxon>Hexamitidae</taxon>
        <taxon>Hexamitinae</taxon>
        <taxon>Hexamita</taxon>
    </lineage>
</organism>
<comment type="caution">
    <text evidence="1">The sequence shown here is derived from an EMBL/GenBank/DDBJ whole genome shotgun (WGS) entry which is preliminary data.</text>
</comment>